<accession>A0A1D6PDH4</accession>
<protein>
    <submittedName>
        <fullName evidence="1">THO complex subunit 4B</fullName>
    </submittedName>
</protein>
<reference evidence="1" key="1">
    <citation type="submission" date="2015-12" db="EMBL/GenBank/DDBJ databases">
        <title>Update maize B73 reference genome by single molecule sequencing technologies.</title>
        <authorList>
            <consortium name="Maize Genome Sequencing Project"/>
            <person name="Ware D."/>
        </authorList>
    </citation>
    <scope>NUCLEOTIDE SEQUENCE</scope>
    <source>
        <tissue evidence="1">Seedling</tissue>
    </source>
</reference>
<dbReference type="AlphaFoldDB" id="A0A1D6PDH4"/>
<organism evidence="1">
    <name type="scientific">Zea mays</name>
    <name type="common">Maize</name>
    <dbReference type="NCBI Taxonomy" id="4577"/>
    <lineage>
        <taxon>Eukaryota</taxon>
        <taxon>Viridiplantae</taxon>
        <taxon>Streptophyta</taxon>
        <taxon>Embryophyta</taxon>
        <taxon>Tracheophyta</taxon>
        <taxon>Spermatophyta</taxon>
        <taxon>Magnoliopsida</taxon>
        <taxon>Liliopsida</taxon>
        <taxon>Poales</taxon>
        <taxon>Poaceae</taxon>
        <taxon>PACMAD clade</taxon>
        <taxon>Panicoideae</taxon>
        <taxon>Andropogonodae</taxon>
        <taxon>Andropogoneae</taxon>
        <taxon>Tripsacinae</taxon>
        <taxon>Zea</taxon>
    </lineage>
</organism>
<feature type="non-terminal residue" evidence="1">
    <location>
        <position position="160"/>
    </location>
</feature>
<gene>
    <name evidence="1" type="ORF">ZEAMMB73_Zm00001d047794</name>
</gene>
<sequence>MVVMLGMLRGVHQRMLLQQVCRSIEPIRGVGGVLLDLVVVVVAKSAASQSRLKNSMLIWRSIMLMRCRPTKYIHKFDIRHQISSALVLPLQLFVLPCSGDNKPFLCWGRGYCFTEFCGFYVFTIELELGDAEYFYGNYLVASCSTCESWLCMKVLRCSLV</sequence>
<proteinExistence type="predicted"/>
<evidence type="ECO:0000313" key="1">
    <source>
        <dbReference type="EMBL" id="AQL07621.1"/>
    </source>
</evidence>
<dbReference type="EMBL" id="CM000785">
    <property type="protein sequence ID" value="AQL07621.1"/>
    <property type="molecule type" value="Genomic_DNA"/>
</dbReference>
<name>A0A1D6PDH4_MAIZE</name>